<dbReference type="OrthoDB" id="1910083at2"/>
<dbReference type="RefSeq" id="WP_090089401.1">
    <property type="nucleotide sequence ID" value="NZ_FOMG01000005.1"/>
</dbReference>
<evidence type="ECO:0000313" key="2">
    <source>
        <dbReference type="EMBL" id="SFC55528.1"/>
    </source>
</evidence>
<keyword evidence="3" id="KW-1185">Reference proteome</keyword>
<protein>
    <submittedName>
        <fullName evidence="2">Uncharacterized protein</fullName>
    </submittedName>
</protein>
<keyword evidence="1" id="KW-1133">Transmembrane helix</keyword>
<sequence>MKKKTWIIIVDGISYNIELKQKLFSKKLFVNNEEVPFEKSKYLGMANETHFMLGIKEAVLVSLGNKIDVAIDGKYLNSGREYVALERMPAWTWIFIVLNGLVIIGGGALPFLLAFMGMTLSIRISLSQRINTFLKVLLSFLLTSINYILFISLAMLASSIR</sequence>
<keyword evidence="1" id="KW-0472">Membrane</keyword>
<keyword evidence="1" id="KW-0812">Transmembrane</keyword>
<evidence type="ECO:0000256" key="1">
    <source>
        <dbReference type="SAM" id="Phobius"/>
    </source>
</evidence>
<dbReference type="Proteomes" id="UP000199263">
    <property type="component" value="Unassembled WGS sequence"/>
</dbReference>
<accession>A0A1I1KA01</accession>
<evidence type="ECO:0000313" key="3">
    <source>
        <dbReference type="Proteomes" id="UP000199263"/>
    </source>
</evidence>
<feature type="transmembrane region" description="Helical" evidence="1">
    <location>
        <begin position="90"/>
        <end position="115"/>
    </location>
</feature>
<gene>
    <name evidence="2" type="ORF">SAMN05421842_10556</name>
</gene>
<dbReference type="EMBL" id="FOMG01000005">
    <property type="protein sequence ID" value="SFC55528.1"/>
    <property type="molecule type" value="Genomic_DNA"/>
</dbReference>
<feature type="transmembrane region" description="Helical" evidence="1">
    <location>
        <begin position="136"/>
        <end position="160"/>
    </location>
</feature>
<proteinExistence type="predicted"/>
<name>A0A1I1KA01_9CLOT</name>
<reference evidence="2 3" key="1">
    <citation type="submission" date="2016-10" db="EMBL/GenBank/DDBJ databases">
        <authorList>
            <person name="de Groot N.N."/>
        </authorList>
    </citation>
    <scope>NUCLEOTIDE SEQUENCE [LARGE SCALE GENOMIC DNA]</scope>
    <source>
        <strain evidence="2 3">DSM 12992</strain>
    </source>
</reference>
<dbReference type="AlphaFoldDB" id="A0A1I1KA01"/>
<organism evidence="2 3">
    <name type="scientific">Clostridium uliginosum</name>
    <dbReference type="NCBI Taxonomy" id="119641"/>
    <lineage>
        <taxon>Bacteria</taxon>
        <taxon>Bacillati</taxon>
        <taxon>Bacillota</taxon>
        <taxon>Clostridia</taxon>
        <taxon>Eubacteriales</taxon>
        <taxon>Clostridiaceae</taxon>
        <taxon>Clostridium</taxon>
    </lineage>
</organism>